<organism evidence="1 2">
    <name type="scientific">[Clostridium] celerecrescens 18A</name>
    <dbReference type="NCBI Taxonomy" id="1286362"/>
    <lineage>
        <taxon>Bacteria</taxon>
        <taxon>Bacillati</taxon>
        <taxon>Bacillota</taxon>
        <taxon>Clostridia</taxon>
        <taxon>Lachnospirales</taxon>
        <taxon>Lachnospiraceae</taxon>
        <taxon>Lacrimispora</taxon>
    </lineage>
</organism>
<gene>
    <name evidence="1" type="ORF">H171_2492</name>
</gene>
<sequence length="61" mass="7296">MTYMNQLPEGYRKVKEKKTDNSGLAKHQDDIIGESGFYGDYQRNCRSLRYVSGRNRRYSWK</sequence>
<evidence type="ECO:0000313" key="2">
    <source>
        <dbReference type="Proteomes" id="UP000231092"/>
    </source>
</evidence>
<dbReference type="AlphaFoldDB" id="A0A2M8Z6A7"/>
<dbReference type="Proteomes" id="UP000231092">
    <property type="component" value="Unassembled WGS sequence"/>
</dbReference>
<evidence type="ECO:0000313" key="1">
    <source>
        <dbReference type="EMBL" id="PJJ28967.1"/>
    </source>
</evidence>
<accession>A0A2M8Z6A7</accession>
<reference evidence="1 2" key="1">
    <citation type="submission" date="2017-11" db="EMBL/GenBank/DDBJ databases">
        <title>Understudied soil microbes with underappreciated capabilities: Untangling the Clostridium saccharolyticum group.</title>
        <authorList>
            <person name="Leschine S."/>
        </authorList>
    </citation>
    <scope>NUCLEOTIDE SEQUENCE [LARGE SCALE GENOMIC DNA]</scope>
    <source>
        <strain evidence="1 2">18A</strain>
    </source>
</reference>
<proteinExistence type="predicted"/>
<protein>
    <submittedName>
        <fullName evidence="1">Uncharacterized protein</fullName>
    </submittedName>
</protein>
<name>A0A2M8Z6A7_9FIRM</name>
<comment type="caution">
    <text evidence="1">The sequence shown here is derived from an EMBL/GenBank/DDBJ whole genome shotgun (WGS) entry which is preliminary data.</text>
</comment>
<dbReference type="EMBL" id="PGET01000001">
    <property type="protein sequence ID" value="PJJ28967.1"/>
    <property type="molecule type" value="Genomic_DNA"/>
</dbReference>